<gene>
    <name evidence="10" type="ORF">Vafri_14756</name>
</gene>
<dbReference type="InterPro" id="IPR022764">
    <property type="entry name" value="Peptidase_S54_rhomboid_dom"/>
</dbReference>
<comment type="caution">
    <text evidence="10">The sequence shown here is derived from an EMBL/GenBank/DDBJ whole genome shotgun (WGS) entry which is preliminary data.</text>
</comment>
<dbReference type="AlphaFoldDB" id="A0A8J4BJR7"/>
<evidence type="ECO:0000256" key="7">
    <source>
        <dbReference type="ARBA" id="ARBA00023136"/>
    </source>
</evidence>
<accession>A0A8J4BJR7</accession>
<dbReference type="EMBL" id="BNCO01000038">
    <property type="protein sequence ID" value="GIL60117.1"/>
    <property type="molecule type" value="Genomic_DNA"/>
</dbReference>
<keyword evidence="7 8" id="KW-0472">Membrane</keyword>
<comment type="similarity">
    <text evidence="2">Belongs to the peptidase S54 family.</text>
</comment>
<evidence type="ECO:0000313" key="11">
    <source>
        <dbReference type="Proteomes" id="UP000747399"/>
    </source>
</evidence>
<dbReference type="GO" id="GO:0004252">
    <property type="term" value="F:serine-type endopeptidase activity"/>
    <property type="evidence" value="ECO:0007669"/>
    <property type="project" value="InterPro"/>
</dbReference>
<dbReference type="Pfam" id="PF01694">
    <property type="entry name" value="Rhomboid"/>
    <property type="match status" value="1"/>
</dbReference>
<dbReference type="Proteomes" id="UP000747399">
    <property type="component" value="Unassembled WGS sequence"/>
</dbReference>
<evidence type="ECO:0000256" key="5">
    <source>
        <dbReference type="ARBA" id="ARBA00022801"/>
    </source>
</evidence>
<keyword evidence="11" id="KW-1185">Reference proteome</keyword>
<protein>
    <recommendedName>
        <fullName evidence="9">Peptidase S54 rhomboid domain-containing protein</fullName>
    </recommendedName>
</protein>
<dbReference type="SUPFAM" id="SSF144091">
    <property type="entry name" value="Rhomboid-like"/>
    <property type="match status" value="1"/>
</dbReference>
<keyword evidence="3" id="KW-0645">Protease</keyword>
<dbReference type="PANTHER" id="PTHR43066">
    <property type="entry name" value="RHOMBOID-RELATED PROTEIN"/>
    <property type="match status" value="1"/>
</dbReference>
<evidence type="ECO:0000256" key="1">
    <source>
        <dbReference type="ARBA" id="ARBA00004141"/>
    </source>
</evidence>
<evidence type="ECO:0000313" key="10">
    <source>
        <dbReference type="EMBL" id="GIL60117.1"/>
    </source>
</evidence>
<feature type="transmembrane region" description="Helical" evidence="8">
    <location>
        <begin position="154"/>
        <end position="174"/>
    </location>
</feature>
<dbReference type="Gene3D" id="1.20.1540.10">
    <property type="entry name" value="Rhomboid-like"/>
    <property type="match status" value="1"/>
</dbReference>
<name>A0A8J4BJR7_9CHLO</name>
<evidence type="ECO:0000256" key="6">
    <source>
        <dbReference type="ARBA" id="ARBA00022989"/>
    </source>
</evidence>
<evidence type="ECO:0000259" key="9">
    <source>
        <dbReference type="Pfam" id="PF01694"/>
    </source>
</evidence>
<feature type="domain" description="Peptidase S54 rhomboid" evidence="9">
    <location>
        <begin position="50"/>
        <end position="201"/>
    </location>
</feature>
<keyword evidence="5" id="KW-0378">Hydrolase</keyword>
<keyword evidence="4 8" id="KW-0812">Transmembrane</keyword>
<feature type="transmembrane region" description="Helical" evidence="8">
    <location>
        <begin position="12"/>
        <end position="30"/>
    </location>
</feature>
<evidence type="ECO:0000256" key="8">
    <source>
        <dbReference type="SAM" id="Phobius"/>
    </source>
</evidence>
<reference evidence="10" key="1">
    <citation type="journal article" date="2021" name="Proc. Natl. Acad. Sci. U.S.A.">
        <title>Three genomes in the algal genus Volvox reveal the fate of a haploid sex-determining region after a transition to homothallism.</title>
        <authorList>
            <person name="Yamamoto K."/>
            <person name="Hamaji T."/>
            <person name="Kawai-Toyooka H."/>
            <person name="Matsuzaki R."/>
            <person name="Takahashi F."/>
            <person name="Nishimura Y."/>
            <person name="Kawachi M."/>
            <person name="Noguchi H."/>
            <person name="Minakuchi Y."/>
            <person name="Umen J.G."/>
            <person name="Toyoda A."/>
            <person name="Nozaki H."/>
        </authorList>
    </citation>
    <scope>NUCLEOTIDE SEQUENCE</scope>
    <source>
        <strain evidence="10">NIES-3780</strain>
    </source>
</reference>
<dbReference type="GO" id="GO:0006508">
    <property type="term" value="P:proteolysis"/>
    <property type="evidence" value="ECO:0007669"/>
    <property type="project" value="UniProtKB-KW"/>
</dbReference>
<evidence type="ECO:0000256" key="3">
    <source>
        <dbReference type="ARBA" id="ARBA00022670"/>
    </source>
</evidence>
<organism evidence="10 11">
    <name type="scientific">Volvox africanus</name>
    <dbReference type="NCBI Taxonomy" id="51714"/>
    <lineage>
        <taxon>Eukaryota</taxon>
        <taxon>Viridiplantae</taxon>
        <taxon>Chlorophyta</taxon>
        <taxon>core chlorophytes</taxon>
        <taxon>Chlorophyceae</taxon>
        <taxon>CS clade</taxon>
        <taxon>Chlamydomonadales</taxon>
        <taxon>Volvocaceae</taxon>
        <taxon>Volvox</taxon>
    </lineage>
</organism>
<evidence type="ECO:0000256" key="4">
    <source>
        <dbReference type="ARBA" id="ARBA00022692"/>
    </source>
</evidence>
<keyword evidence="6 8" id="KW-1133">Transmembrane helix</keyword>
<dbReference type="GO" id="GO:0016020">
    <property type="term" value="C:membrane"/>
    <property type="evidence" value="ECO:0007669"/>
    <property type="project" value="UniProtKB-SubCell"/>
</dbReference>
<evidence type="ECO:0000256" key="2">
    <source>
        <dbReference type="ARBA" id="ARBA00009045"/>
    </source>
</evidence>
<sequence length="364" mass="39056">MGVPLHLQVVNHPATAVVTALCAGVWLWLIQQKVSPASVGLSYQSFVADKQWWRAITSQVSHFDLLHLVLNVSSLWALAAQAEPAGRWPGASLEFLRISVLLLLTSAAVCLLLHHLAIVLLGKDRMRHTLMVGYSCVLFGWMTLIAWQSQGRQARFGFLGVVSVPMAVAPFLLLLVTQALLPNSSFLGHLSGILAGLMLMSTGCLDWLTPYWMACLLFWVAIGICYGLALEGRMGTSYIRMLPYHTDIVIIEGGSEAARTADLMERGAALLEQGPTGGRGYFRGMAATTSAMVGAAVRMLQTWYGALRTRVHGGPSRRIPATTVTQNNATSSVSYAAASGGIVPASTMRPALPWGNTSALAPGQ</sequence>
<proteinExistence type="inferred from homology"/>
<dbReference type="InterPro" id="IPR035952">
    <property type="entry name" value="Rhomboid-like_sf"/>
</dbReference>
<feature type="transmembrane region" description="Helical" evidence="8">
    <location>
        <begin position="211"/>
        <end position="230"/>
    </location>
</feature>
<feature type="transmembrane region" description="Helical" evidence="8">
    <location>
        <begin position="98"/>
        <end position="122"/>
    </location>
</feature>
<dbReference type="PANTHER" id="PTHR43066:SF1">
    <property type="entry name" value="RHOMBOID PROTEIN 2"/>
    <property type="match status" value="1"/>
</dbReference>
<feature type="transmembrane region" description="Helical" evidence="8">
    <location>
        <begin position="129"/>
        <end position="148"/>
    </location>
</feature>
<comment type="subcellular location">
    <subcellularLocation>
        <location evidence="1">Membrane</location>
        <topology evidence="1">Multi-pass membrane protein</topology>
    </subcellularLocation>
</comment>